<keyword evidence="8" id="KW-0539">Nucleus</keyword>
<keyword evidence="11" id="KW-1133">Transmembrane helix</keyword>
<evidence type="ECO:0000256" key="4">
    <source>
        <dbReference type="ARBA" id="ARBA00022771"/>
    </source>
</evidence>
<feature type="transmembrane region" description="Helical" evidence="11">
    <location>
        <begin position="20"/>
        <end position="40"/>
    </location>
</feature>
<dbReference type="EMBL" id="LFYR01000601">
    <property type="protein sequence ID" value="KMZ73140.1"/>
    <property type="molecule type" value="Genomic_DNA"/>
</dbReference>
<dbReference type="PANTHER" id="PTHR26374">
    <property type="entry name" value="ZINC FINGER PROTEIN ZAT5"/>
    <property type="match status" value="1"/>
</dbReference>
<comment type="caution">
    <text evidence="13">The sequence shown here is derived from an EMBL/GenBank/DDBJ whole genome shotgun (WGS) entry which is preliminary data.</text>
</comment>
<accession>A0A0K9PY56</accession>
<dbReference type="AlphaFoldDB" id="A0A0K9PY56"/>
<evidence type="ECO:0000256" key="7">
    <source>
        <dbReference type="ARBA" id="ARBA00023163"/>
    </source>
</evidence>
<dbReference type="STRING" id="29655.A0A0K9PY56"/>
<evidence type="ECO:0000313" key="14">
    <source>
        <dbReference type="Proteomes" id="UP000036987"/>
    </source>
</evidence>
<keyword evidence="14" id="KW-1185">Reference proteome</keyword>
<dbReference type="InterPro" id="IPR013087">
    <property type="entry name" value="Znf_C2H2_type"/>
</dbReference>
<keyword evidence="7" id="KW-0804">Transcription</keyword>
<dbReference type="SUPFAM" id="SSF57667">
    <property type="entry name" value="beta-beta-alpha zinc fingers"/>
    <property type="match status" value="1"/>
</dbReference>
<dbReference type="PROSITE" id="PS50157">
    <property type="entry name" value="ZINC_FINGER_C2H2_2"/>
    <property type="match status" value="2"/>
</dbReference>
<evidence type="ECO:0000256" key="5">
    <source>
        <dbReference type="ARBA" id="ARBA00022833"/>
    </source>
</evidence>
<sequence length="295" mass="34114">MNFHCFQFSILRKHRVTDKFICVIIVQFMIQLLLNISWSISVYHNVIHPTNPMHHTQGKKSSNQGHHQRRYKDHQPDSEMDPWKRNIYPSYSNGQHDMMNSILSLTEDEKIAIEGLLLLQKQPEVKFLEMRGNVQKKMIFSKNETIANNLIIAENREKVKLEDTHKYKCKTCNKRFSSFQALGGHRTSHKNPKKTTSILNLYVDENTLNRSKFIDKGGRCNMDINIESPFSAIKPSSMSSSSNYNIAIKKKKIHKCSICGTKFFSGQALGGHMRRHRKDVQTLIKNSPQSTCSSF</sequence>
<evidence type="ECO:0000256" key="2">
    <source>
        <dbReference type="ARBA" id="ARBA00022723"/>
    </source>
</evidence>
<evidence type="ECO:0000256" key="8">
    <source>
        <dbReference type="ARBA" id="ARBA00023242"/>
    </source>
</evidence>
<evidence type="ECO:0000259" key="12">
    <source>
        <dbReference type="PROSITE" id="PS50157"/>
    </source>
</evidence>
<protein>
    <recommendedName>
        <fullName evidence="12">C2H2-type domain-containing protein</fullName>
    </recommendedName>
</protein>
<evidence type="ECO:0000256" key="6">
    <source>
        <dbReference type="ARBA" id="ARBA00023015"/>
    </source>
</evidence>
<gene>
    <name evidence="13" type="ORF">ZOSMA_153G00330</name>
</gene>
<name>A0A0K9PY56_ZOSMR</name>
<keyword evidence="2" id="KW-0479">Metal-binding</keyword>
<evidence type="ECO:0000256" key="9">
    <source>
        <dbReference type="PROSITE-ProRule" id="PRU00042"/>
    </source>
</evidence>
<reference evidence="14" key="1">
    <citation type="journal article" date="2016" name="Nature">
        <title>The genome of the seagrass Zostera marina reveals angiosperm adaptation to the sea.</title>
        <authorList>
            <person name="Olsen J.L."/>
            <person name="Rouze P."/>
            <person name="Verhelst B."/>
            <person name="Lin Y.-C."/>
            <person name="Bayer T."/>
            <person name="Collen J."/>
            <person name="Dattolo E."/>
            <person name="De Paoli E."/>
            <person name="Dittami S."/>
            <person name="Maumus F."/>
            <person name="Michel G."/>
            <person name="Kersting A."/>
            <person name="Lauritano C."/>
            <person name="Lohaus R."/>
            <person name="Toepel M."/>
            <person name="Tonon T."/>
            <person name="Vanneste K."/>
            <person name="Amirebrahimi M."/>
            <person name="Brakel J."/>
            <person name="Bostroem C."/>
            <person name="Chovatia M."/>
            <person name="Grimwood J."/>
            <person name="Jenkins J.W."/>
            <person name="Jueterbock A."/>
            <person name="Mraz A."/>
            <person name="Stam W.T."/>
            <person name="Tice H."/>
            <person name="Bornberg-Bauer E."/>
            <person name="Green P.J."/>
            <person name="Pearson G.A."/>
            <person name="Procaccini G."/>
            <person name="Duarte C.M."/>
            <person name="Schmutz J."/>
            <person name="Reusch T.B.H."/>
            <person name="Van de Peer Y."/>
        </authorList>
    </citation>
    <scope>NUCLEOTIDE SEQUENCE [LARGE SCALE GENOMIC DNA]</scope>
    <source>
        <strain evidence="14">cv. Finnish</strain>
    </source>
</reference>
<dbReference type="GO" id="GO:0005634">
    <property type="term" value="C:nucleus"/>
    <property type="evidence" value="ECO:0007669"/>
    <property type="project" value="UniProtKB-SubCell"/>
</dbReference>
<evidence type="ECO:0000256" key="1">
    <source>
        <dbReference type="ARBA" id="ARBA00004123"/>
    </source>
</evidence>
<dbReference type="Proteomes" id="UP000036987">
    <property type="component" value="Unassembled WGS sequence"/>
</dbReference>
<evidence type="ECO:0000256" key="10">
    <source>
        <dbReference type="SAM" id="MobiDB-lite"/>
    </source>
</evidence>
<keyword evidence="4 9" id="KW-0863">Zinc-finger</keyword>
<keyword evidence="3" id="KW-0677">Repeat</keyword>
<feature type="compositionally biased region" description="Basic and acidic residues" evidence="10">
    <location>
        <begin position="73"/>
        <end position="84"/>
    </location>
</feature>
<dbReference type="OrthoDB" id="9411774at2759"/>
<feature type="region of interest" description="Disordered" evidence="10">
    <location>
        <begin position="51"/>
        <end position="84"/>
    </location>
</feature>
<dbReference type="PROSITE" id="PS00028">
    <property type="entry name" value="ZINC_FINGER_C2H2_1"/>
    <property type="match status" value="2"/>
</dbReference>
<keyword evidence="5" id="KW-0862">Zinc</keyword>
<keyword evidence="11" id="KW-0812">Transmembrane</keyword>
<proteinExistence type="predicted"/>
<dbReference type="PANTHER" id="PTHR26374:SF379">
    <property type="entry name" value="ZINC FINGER PROTEIN ZAT12"/>
    <property type="match status" value="1"/>
</dbReference>
<dbReference type="Pfam" id="PF13912">
    <property type="entry name" value="zf-C2H2_6"/>
    <property type="match status" value="2"/>
</dbReference>
<dbReference type="InterPro" id="IPR036236">
    <property type="entry name" value="Znf_C2H2_sf"/>
</dbReference>
<evidence type="ECO:0000256" key="11">
    <source>
        <dbReference type="SAM" id="Phobius"/>
    </source>
</evidence>
<comment type="subcellular location">
    <subcellularLocation>
        <location evidence="1">Nucleus</location>
    </subcellularLocation>
</comment>
<keyword evidence="6" id="KW-0805">Transcription regulation</keyword>
<dbReference type="Gene3D" id="3.30.160.60">
    <property type="entry name" value="Classic Zinc Finger"/>
    <property type="match status" value="2"/>
</dbReference>
<dbReference type="SMART" id="SM00355">
    <property type="entry name" value="ZnF_C2H2"/>
    <property type="match status" value="2"/>
</dbReference>
<evidence type="ECO:0000256" key="3">
    <source>
        <dbReference type="ARBA" id="ARBA00022737"/>
    </source>
</evidence>
<keyword evidence="11" id="KW-0472">Membrane</keyword>
<organism evidence="13 14">
    <name type="scientific">Zostera marina</name>
    <name type="common">Eelgrass</name>
    <dbReference type="NCBI Taxonomy" id="29655"/>
    <lineage>
        <taxon>Eukaryota</taxon>
        <taxon>Viridiplantae</taxon>
        <taxon>Streptophyta</taxon>
        <taxon>Embryophyta</taxon>
        <taxon>Tracheophyta</taxon>
        <taxon>Spermatophyta</taxon>
        <taxon>Magnoliopsida</taxon>
        <taxon>Liliopsida</taxon>
        <taxon>Zosteraceae</taxon>
        <taxon>Zostera</taxon>
    </lineage>
</organism>
<feature type="domain" description="C2H2-type" evidence="12">
    <location>
        <begin position="254"/>
        <end position="281"/>
    </location>
</feature>
<evidence type="ECO:0000313" key="13">
    <source>
        <dbReference type="EMBL" id="KMZ73140.1"/>
    </source>
</evidence>
<dbReference type="GO" id="GO:0008270">
    <property type="term" value="F:zinc ion binding"/>
    <property type="evidence" value="ECO:0007669"/>
    <property type="project" value="UniProtKB-KW"/>
</dbReference>
<feature type="domain" description="C2H2-type" evidence="12">
    <location>
        <begin position="167"/>
        <end position="194"/>
    </location>
</feature>